<keyword evidence="3" id="KW-1185">Reference proteome</keyword>
<sequence>MTNQDIMISNISWGLYFTALGPILFLYYTVVLLLFFRNELQSLFESKPSRTRATQAAELKVHSNASEGSVIDGMETVVKDLRQILHNAGKDADKQELLQQLNSRLAGYNGLRHPVFQPAIITYLINNAESVCGVSFSEQELVRGWENLPR</sequence>
<evidence type="ECO:0000313" key="2">
    <source>
        <dbReference type="EMBL" id="AOM80061.1"/>
    </source>
</evidence>
<keyword evidence="1" id="KW-0812">Transmembrane</keyword>
<name>A0A1D7QN17_9SPHI</name>
<protein>
    <submittedName>
        <fullName evidence="2">Uncharacterized protein</fullName>
    </submittedName>
</protein>
<evidence type="ECO:0000313" key="3">
    <source>
        <dbReference type="Proteomes" id="UP000094313"/>
    </source>
</evidence>
<organism evidence="2 3">
    <name type="scientific">Pedobacter steynii</name>
    <dbReference type="NCBI Taxonomy" id="430522"/>
    <lineage>
        <taxon>Bacteria</taxon>
        <taxon>Pseudomonadati</taxon>
        <taxon>Bacteroidota</taxon>
        <taxon>Sphingobacteriia</taxon>
        <taxon>Sphingobacteriales</taxon>
        <taxon>Sphingobacteriaceae</taxon>
        <taxon>Pedobacter</taxon>
    </lineage>
</organism>
<proteinExistence type="predicted"/>
<evidence type="ECO:0000256" key="1">
    <source>
        <dbReference type="SAM" id="Phobius"/>
    </source>
</evidence>
<feature type="transmembrane region" description="Helical" evidence="1">
    <location>
        <begin position="13"/>
        <end position="36"/>
    </location>
</feature>
<reference evidence="2 3" key="1">
    <citation type="submission" date="2016-08" db="EMBL/GenBank/DDBJ databases">
        <authorList>
            <person name="Seilhamer J.J."/>
        </authorList>
    </citation>
    <scope>NUCLEOTIDE SEQUENCE [LARGE SCALE GENOMIC DNA]</scope>
    <source>
        <strain evidence="2 3">DX4</strain>
    </source>
</reference>
<dbReference type="AlphaFoldDB" id="A0A1D7QN17"/>
<dbReference type="KEGG" id="psty:BFS30_24595"/>
<keyword evidence="1" id="KW-1133">Transmembrane helix</keyword>
<dbReference type="Proteomes" id="UP000094313">
    <property type="component" value="Chromosome"/>
</dbReference>
<gene>
    <name evidence="2" type="ORF">BFS30_24595</name>
</gene>
<keyword evidence="1" id="KW-0472">Membrane</keyword>
<dbReference type="EMBL" id="CP017141">
    <property type="protein sequence ID" value="AOM80061.1"/>
    <property type="molecule type" value="Genomic_DNA"/>
</dbReference>
<accession>A0A1D7QN17</accession>